<dbReference type="EMBL" id="MT141524">
    <property type="protein sequence ID" value="QJA64693.1"/>
    <property type="molecule type" value="Genomic_DNA"/>
</dbReference>
<organism evidence="1">
    <name type="scientific">viral metagenome</name>
    <dbReference type="NCBI Taxonomy" id="1070528"/>
    <lineage>
        <taxon>unclassified sequences</taxon>
        <taxon>metagenomes</taxon>
        <taxon>organismal metagenomes</taxon>
    </lineage>
</organism>
<reference evidence="1" key="1">
    <citation type="submission" date="2020-03" db="EMBL/GenBank/DDBJ databases">
        <title>The deep terrestrial virosphere.</title>
        <authorList>
            <person name="Holmfeldt K."/>
            <person name="Nilsson E."/>
            <person name="Simone D."/>
            <person name="Lopez-Fernandez M."/>
            <person name="Wu X."/>
            <person name="de Brujin I."/>
            <person name="Lundin D."/>
            <person name="Andersson A."/>
            <person name="Bertilsson S."/>
            <person name="Dopson M."/>
        </authorList>
    </citation>
    <scope>NUCLEOTIDE SEQUENCE</scope>
    <source>
        <strain evidence="1">MM415B00475</strain>
    </source>
</reference>
<name>A0A6M3J494_9ZZZZ</name>
<accession>A0A6M3J494</accession>
<dbReference type="AlphaFoldDB" id="A0A6M3J494"/>
<sequence>MNKVSLIGKGRCWEEAPLEGLSWGITQLILRRPVDRVIDMNDYTLWGSVEAEEADQAKALAAERGVEYIDRSNYPLNDVIEFFDTDYFSNTVDYSIALALIEGYDEIHLYGVNMEVGSEYIFEKAGVEFWIGMALGRGIKVIVHGQYSTIMRTKDGLLYGYGSPQRERFL</sequence>
<evidence type="ECO:0000313" key="1">
    <source>
        <dbReference type="EMBL" id="QJA64693.1"/>
    </source>
</evidence>
<gene>
    <name evidence="1" type="ORF">MM415B00475_0027</name>
</gene>
<proteinExistence type="predicted"/>
<protein>
    <submittedName>
        <fullName evidence="1">Uncharacterized protein</fullName>
    </submittedName>
</protein>